<dbReference type="Proteomes" id="UP001233999">
    <property type="component" value="Unassembled WGS sequence"/>
</dbReference>
<accession>A0AAD8AAG0</accession>
<reference evidence="2" key="2">
    <citation type="submission" date="2023-05" db="EMBL/GenBank/DDBJ databases">
        <authorList>
            <person name="Fouks B."/>
        </authorList>
    </citation>
    <scope>NUCLEOTIDE SEQUENCE</scope>
    <source>
        <strain evidence="2">Stay&amp;Tobe</strain>
        <tissue evidence="2">Testes</tissue>
    </source>
</reference>
<gene>
    <name evidence="2" type="ORF">L9F63_014266</name>
</gene>
<sequence length="91" mass="10748">MEKAEEQLNELLEHIGMEGKFQKRFNIQYNLFLMLLVAMASINIVLALSTPEHWCHVPGRNRTNFTDLQWKNFTIPRWGKKTNSYNVLIIL</sequence>
<comment type="caution">
    <text evidence="2">The sequence shown here is derived from an EMBL/GenBank/DDBJ whole genome shotgun (WGS) entry which is preliminary data.</text>
</comment>
<organism evidence="2 3">
    <name type="scientific">Diploptera punctata</name>
    <name type="common">Pacific beetle cockroach</name>
    <dbReference type="NCBI Taxonomy" id="6984"/>
    <lineage>
        <taxon>Eukaryota</taxon>
        <taxon>Metazoa</taxon>
        <taxon>Ecdysozoa</taxon>
        <taxon>Arthropoda</taxon>
        <taxon>Hexapoda</taxon>
        <taxon>Insecta</taxon>
        <taxon>Pterygota</taxon>
        <taxon>Neoptera</taxon>
        <taxon>Polyneoptera</taxon>
        <taxon>Dictyoptera</taxon>
        <taxon>Blattodea</taxon>
        <taxon>Blaberoidea</taxon>
        <taxon>Blaberidae</taxon>
        <taxon>Diplopterinae</taxon>
        <taxon>Diploptera</taxon>
    </lineage>
</organism>
<proteinExistence type="predicted"/>
<protein>
    <submittedName>
        <fullName evidence="2">Uncharacterized protein</fullName>
    </submittedName>
</protein>
<evidence type="ECO:0000313" key="2">
    <source>
        <dbReference type="EMBL" id="KAJ9594308.1"/>
    </source>
</evidence>
<keyword evidence="3" id="KW-1185">Reference proteome</keyword>
<dbReference type="EMBL" id="JASPKZ010003055">
    <property type="protein sequence ID" value="KAJ9594308.1"/>
    <property type="molecule type" value="Genomic_DNA"/>
</dbReference>
<name>A0AAD8AAG0_DIPPU</name>
<evidence type="ECO:0000256" key="1">
    <source>
        <dbReference type="SAM" id="Phobius"/>
    </source>
</evidence>
<dbReference type="AlphaFoldDB" id="A0AAD8AAG0"/>
<reference evidence="2" key="1">
    <citation type="journal article" date="2023" name="IScience">
        <title>Live-bearing cockroach genome reveals convergent evolutionary mechanisms linked to viviparity in insects and beyond.</title>
        <authorList>
            <person name="Fouks B."/>
            <person name="Harrison M.C."/>
            <person name="Mikhailova A.A."/>
            <person name="Marchal E."/>
            <person name="English S."/>
            <person name="Carruthers M."/>
            <person name="Jennings E.C."/>
            <person name="Chiamaka E.L."/>
            <person name="Frigard R.A."/>
            <person name="Pippel M."/>
            <person name="Attardo G.M."/>
            <person name="Benoit J.B."/>
            <person name="Bornberg-Bauer E."/>
            <person name="Tobe S.S."/>
        </authorList>
    </citation>
    <scope>NUCLEOTIDE SEQUENCE</scope>
    <source>
        <strain evidence="2">Stay&amp;Tobe</strain>
    </source>
</reference>
<feature type="transmembrane region" description="Helical" evidence="1">
    <location>
        <begin position="29"/>
        <end position="48"/>
    </location>
</feature>
<evidence type="ECO:0000313" key="3">
    <source>
        <dbReference type="Proteomes" id="UP001233999"/>
    </source>
</evidence>
<keyword evidence="1" id="KW-0812">Transmembrane</keyword>
<keyword evidence="1" id="KW-1133">Transmembrane helix</keyword>
<keyword evidence="1" id="KW-0472">Membrane</keyword>